<gene>
    <name evidence="1" type="primary">FDC1</name>
    <name evidence="5" type="ORF">HYPBUDRAFT_154334</name>
</gene>
<dbReference type="STRING" id="984485.A0A1E4RBI7"/>
<comment type="subcellular location">
    <subcellularLocation>
        <location evidence="1">Cytoplasm</location>
    </subcellularLocation>
</comment>
<feature type="binding site" evidence="1">
    <location>
        <position position="173"/>
    </location>
    <ligand>
        <name>Mn(2+)</name>
        <dbReference type="ChEBI" id="CHEBI:29035"/>
    </ligand>
</feature>
<reference evidence="6" key="1">
    <citation type="submission" date="2016-05" db="EMBL/GenBank/DDBJ databases">
        <title>Comparative genomics of biotechnologically important yeasts.</title>
        <authorList>
            <consortium name="DOE Joint Genome Institute"/>
            <person name="Riley R."/>
            <person name="Haridas S."/>
            <person name="Wolfe K.H."/>
            <person name="Lopes M.R."/>
            <person name="Hittinger C.T."/>
            <person name="Goker M."/>
            <person name="Salamov A."/>
            <person name="Wisecaver J."/>
            <person name="Long T.M."/>
            <person name="Aerts A.L."/>
            <person name="Barry K."/>
            <person name="Choi C."/>
            <person name="Clum A."/>
            <person name="Coughlan A.Y."/>
            <person name="Deshpande S."/>
            <person name="Douglass A.P."/>
            <person name="Hanson S.J."/>
            <person name="Klenk H.-P."/>
            <person name="Labutti K."/>
            <person name="Lapidus A."/>
            <person name="Lindquist E."/>
            <person name="Lipzen A."/>
            <person name="Meier-Kolthoff J.P."/>
            <person name="Ohm R.A."/>
            <person name="Otillar R.P."/>
            <person name="Pangilinan J."/>
            <person name="Peng Y."/>
            <person name="Rokas A."/>
            <person name="Rosa C.A."/>
            <person name="Scheuner C."/>
            <person name="Sibirny A.A."/>
            <person name="Slot J.C."/>
            <person name="Stielow J.B."/>
            <person name="Sun H."/>
            <person name="Kurtzman C.P."/>
            <person name="Blackwell M."/>
            <person name="Grigoriev I.V."/>
            <person name="Jeffries T.W."/>
        </authorList>
    </citation>
    <scope>NUCLEOTIDE SEQUENCE [LARGE SCALE GENOMIC DNA]</scope>
    <source>
        <strain evidence="6">NRRL Y-1933</strain>
    </source>
</reference>
<feature type="domain" description="3-octaprenyl-4-hydroxybenzoate carboxy-lyase-like N-terminal" evidence="3">
    <location>
        <begin position="14"/>
        <end position="107"/>
    </location>
</feature>
<comment type="catalytic activity">
    <reaction evidence="1">
        <text>(E)-ferulate + H(+) = 2-methoxy-4-vinylphenol + CO2</text>
        <dbReference type="Rhea" id="RHEA:33807"/>
        <dbReference type="ChEBI" id="CHEBI:15378"/>
        <dbReference type="ChEBI" id="CHEBI:16526"/>
        <dbReference type="ChEBI" id="CHEBI:29749"/>
        <dbReference type="ChEBI" id="CHEBI:42438"/>
        <dbReference type="EC" id="4.1.1.102"/>
    </reaction>
</comment>
<protein>
    <recommendedName>
        <fullName evidence="1">Ferulic acid decarboxylase 1</fullName>
        <ecNumber evidence="1">4.1.1.102</ecNumber>
    </recommendedName>
    <alternativeName>
        <fullName evidence="1">Phenacrylate decarboxylase</fullName>
    </alternativeName>
</protein>
<dbReference type="EC" id="4.1.1.102" evidence="1"/>
<dbReference type="InterPro" id="IPR049381">
    <property type="entry name" value="UbiD-like_C"/>
</dbReference>
<dbReference type="GO" id="GO:0046281">
    <property type="term" value="P:cinnamic acid catabolic process"/>
    <property type="evidence" value="ECO:0007669"/>
    <property type="project" value="UniProtKB-UniRule"/>
</dbReference>
<evidence type="ECO:0000313" key="6">
    <source>
        <dbReference type="Proteomes" id="UP000095085"/>
    </source>
</evidence>
<dbReference type="Pfam" id="PF20695">
    <property type="entry name" value="UbiD_N"/>
    <property type="match status" value="1"/>
</dbReference>
<dbReference type="NCBIfam" id="TIGR00148">
    <property type="entry name" value="UbiD family decarboxylase"/>
    <property type="match status" value="1"/>
</dbReference>
<organism evidence="5 6">
    <name type="scientific">Hyphopichia burtonii NRRL Y-1933</name>
    <dbReference type="NCBI Taxonomy" id="984485"/>
    <lineage>
        <taxon>Eukaryota</taxon>
        <taxon>Fungi</taxon>
        <taxon>Dikarya</taxon>
        <taxon>Ascomycota</taxon>
        <taxon>Saccharomycotina</taxon>
        <taxon>Pichiomycetes</taxon>
        <taxon>Debaryomycetaceae</taxon>
        <taxon>Hyphopichia</taxon>
    </lineage>
</organism>
<dbReference type="InterPro" id="IPR048304">
    <property type="entry name" value="UbiD_Rift_dom"/>
</dbReference>
<dbReference type="SUPFAM" id="SSF143968">
    <property type="entry name" value="UbiD C-terminal domain-like"/>
    <property type="match status" value="1"/>
</dbReference>
<dbReference type="GeneID" id="30996570"/>
<feature type="binding site" evidence="1">
    <location>
        <position position="239"/>
    </location>
    <ligand>
        <name>prenylated FMN</name>
        <dbReference type="ChEBI" id="CHEBI:87746"/>
    </ligand>
</feature>
<dbReference type="InterPro" id="IPR002830">
    <property type="entry name" value="UbiD"/>
</dbReference>
<dbReference type="Pfam" id="PF01977">
    <property type="entry name" value="UbiD"/>
    <property type="match status" value="1"/>
</dbReference>
<comment type="function">
    <text evidence="1">Catalyzes the reversible decarboxylation of aromatic carboxylic acids like ferulic acid, p-coumaric acid or cinnamic acid, producing the corresponding vinyl derivatives 4-vinylphenol, 4-vinylguaiacol, and styrene, respectively, which play the role of aroma metabolites.</text>
</comment>
<keyword evidence="1" id="KW-0456">Lyase</keyword>
<evidence type="ECO:0000259" key="4">
    <source>
        <dbReference type="Pfam" id="PF20696"/>
    </source>
</evidence>
<feature type="binding site" evidence="1">
    <location>
        <position position="196"/>
    </location>
    <ligand>
        <name>Mn(2+)</name>
        <dbReference type="ChEBI" id="CHEBI:29035"/>
    </ligand>
</feature>
<dbReference type="PANTHER" id="PTHR30108:SF17">
    <property type="entry name" value="FERULIC ACID DECARBOXYLASE 1"/>
    <property type="match status" value="1"/>
</dbReference>
<evidence type="ECO:0000259" key="3">
    <source>
        <dbReference type="Pfam" id="PF20695"/>
    </source>
</evidence>
<keyword evidence="1" id="KW-0464">Manganese</keyword>
<dbReference type="SUPFAM" id="SSF50475">
    <property type="entry name" value="FMN-binding split barrel"/>
    <property type="match status" value="1"/>
</dbReference>
<feature type="active site" description="Proton donor" evidence="1">
    <location>
        <position position="288"/>
    </location>
</feature>
<accession>A0A1E4RBI7</accession>
<sequence length="510" mass="57044">MTVLEPHLRFRDFIETLRLENDLVEISQEIDPNLEAGAIMRKALESKAPVPFFKNLKKDPKNPDPKNLFNMIGNLGCLRNEKSQDHARIAHHIGLPATTPMNEIIDFLLDCKQKKLVPPTKVSNAPFHKNRLTGSDIKLNSLPAPILHPGDGGKYIQTYGMFILQTPDKKWTNWSIARAMIHDDKHLTGLVINPQHIRKVANEWAKIGKGDSIPYVLAFGVPPAAILVSSMPIPEGATESEYIGAICGEPLPVVKAELSDLEIPAESELVFEGVLNINNLVNEGPFGEMHGYVFPGTGHPCPLYTVDVINYRDDAILPVSNPGLCTDETHTLIGGLVSAELKNLALNHPILSKIVMDVFTPYEAQALWAAFKINTKELVKLNTTSVELRKLFGDLYFETKIASIIHEIVLVGDDIDIFDFRKFFWAYVTRHTPDDDQTFFHEVPAFPLAPFISNGPRIKSKKGGKVVTDCLLPKQYQDPDFSFTTCDYSSYEVKLQQKINDNWSAYGFKS</sequence>
<dbReference type="OrthoDB" id="4878259at2759"/>
<dbReference type="RefSeq" id="XP_020073675.1">
    <property type="nucleotide sequence ID" value="XM_020222021.1"/>
</dbReference>
<feature type="binding site" evidence="1">
    <location>
        <position position="239"/>
    </location>
    <ligand>
        <name>Mn(2+)</name>
        <dbReference type="ChEBI" id="CHEBI:29035"/>
    </ligand>
</feature>
<feature type="domain" description="3-octaprenyl-4-hydroxybenzoate carboxy-lyase-like Rift-related" evidence="2">
    <location>
        <begin position="122"/>
        <end position="323"/>
    </location>
</feature>
<dbReference type="GO" id="GO:0046872">
    <property type="term" value="F:metal ion binding"/>
    <property type="evidence" value="ECO:0007669"/>
    <property type="project" value="UniProtKB-KW"/>
</dbReference>
<keyword evidence="1" id="KW-0210">Decarboxylase</keyword>
<dbReference type="AlphaFoldDB" id="A0A1E4RBI7"/>
<dbReference type="InterPro" id="IPR032903">
    <property type="entry name" value="FDC-like"/>
</dbReference>
<dbReference type="Pfam" id="PF20696">
    <property type="entry name" value="UbiD_C"/>
    <property type="match status" value="1"/>
</dbReference>
<comment type="similarity">
    <text evidence="1">Belongs to the UbiD family. UbiD-like/FDC subfamily.</text>
</comment>
<dbReference type="Proteomes" id="UP000095085">
    <property type="component" value="Unassembled WGS sequence"/>
</dbReference>
<dbReference type="GO" id="GO:0033494">
    <property type="term" value="P:ferulate metabolic process"/>
    <property type="evidence" value="ECO:0007669"/>
    <property type="project" value="UniProtKB-UniRule"/>
</dbReference>
<keyword evidence="1" id="KW-0479">Metal-binding</keyword>
<comment type="catalytic activity">
    <reaction evidence="1">
        <text>(E)-4-coumarate + H(+) = 4-vinylphenol + CO2</text>
        <dbReference type="Rhea" id="RHEA:33227"/>
        <dbReference type="ChEBI" id="CHEBI:1883"/>
        <dbReference type="ChEBI" id="CHEBI:12876"/>
        <dbReference type="ChEBI" id="CHEBI:15378"/>
        <dbReference type="ChEBI" id="CHEBI:16526"/>
        <dbReference type="EC" id="4.1.1.102"/>
    </reaction>
</comment>
<comment type="subunit">
    <text evidence="1">Homodimer. May form higher order oligomers.</text>
</comment>
<feature type="binding site" evidence="1">
    <location>
        <begin position="173"/>
        <end position="178"/>
    </location>
    <ligand>
        <name>prenylated FMN</name>
        <dbReference type="ChEBI" id="CHEBI:87746"/>
    </ligand>
</feature>
<feature type="binding site" evidence="1">
    <location>
        <begin position="195"/>
        <end position="196"/>
    </location>
    <ligand>
        <name>prenylated FMN</name>
        <dbReference type="ChEBI" id="CHEBI:87746"/>
    </ligand>
</feature>
<dbReference type="Gene3D" id="3.40.1670.10">
    <property type="entry name" value="UbiD C-terminal domain-like"/>
    <property type="match status" value="1"/>
</dbReference>
<dbReference type="EMBL" id="KV454548">
    <property type="protein sequence ID" value="ODV64608.1"/>
    <property type="molecule type" value="Genomic_DNA"/>
</dbReference>
<evidence type="ECO:0000313" key="5">
    <source>
        <dbReference type="EMBL" id="ODV64608.1"/>
    </source>
</evidence>
<keyword evidence="6" id="KW-1185">Reference proteome</keyword>
<evidence type="ECO:0000256" key="1">
    <source>
        <dbReference type="HAMAP-Rule" id="MF_03196"/>
    </source>
</evidence>
<dbReference type="GO" id="GO:0005737">
    <property type="term" value="C:cytoplasm"/>
    <property type="evidence" value="ECO:0007669"/>
    <property type="project" value="UniProtKB-SubCell"/>
</dbReference>
<comment type="cofactor">
    <cofactor evidence="1">
        <name>Mn(2+)</name>
        <dbReference type="ChEBI" id="CHEBI:29035"/>
    </cofactor>
</comment>
<name>A0A1E4RBI7_9ASCO</name>
<dbReference type="GO" id="GO:0016831">
    <property type="term" value="F:carboxy-lyase activity"/>
    <property type="evidence" value="ECO:0007669"/>
    <property type="project" value="UniProtKB-UniRule"/>
</dbReference>
<dbReference type="HAMAP" id="MF_01983">
    <property type="entry name" value="UbiD_FDC"/>
    <property type="match status" value="1"/>
</dbReference>
<proteinExistence type="inferred from homology"/>
<feature type="domain" description="3-octaprenyl-4-hydroxybenzoate carboxy-lyase-like C-terminal" evidence="4">
    <location>
        <begin position="330"/>
        <end position="470"/>
    </location>
</feature>
<dbReference type="PANTHER" id="PTHR30108">
    <property type="entry name" value="3-OCTAPRENYL-4-HYDROXYBENZOATE CARBOXY-LYASE-RELATED"/>
    <property type="match status" value="1"/>
</dbReference>
<comment type="cofactor">
    <cofactor evidence="1">
        <name>prenylated FMN</name>
        <dbReference type="ChEBI" id="CHEBI:87746"/>
    </cofactor>
    <text evidence="1">Binds 1 prenylated FMN per subunit.</text>
</comment>
<keyword evidence="1" id="KW-0963">Cytoplasm</keyword>
<dbReference type="Gene3D" id="1.20.5.4570">
    <property type="match status" value="1"/>
</dbReference>
<feature type="binding site" evidence="1">
    <location>
        <position position="400"/>
    </location>
    <ligand>
        <name>prenylated FMN</name>
        <dbReference type="ChEBI" id="CHEBI:87746"/>
    </ligand>
</feature>
<comment type="catalytic activity">
    <reaction evidence="1">
        <text>(E)-cinnamate + H(+) = styrene + CO2</text>
        <dbReference type="Rhea" id="RHEA:46920"/>
        <dbReference type="ChEBI" id="CHEBI:15378"/>
        <dbReference type="ChEBI" id="CHEBI:15669"/>
        <dbReference type="ChEBI" id="CHEBI:16526"/>
        <dbReference type="ChEBI" id="CHEBI:27452"/>
        <dbReference type="EC" id="4.1.1.102"/>
    </reaction>
</comment>
<dbReference type="InterPro" id="IPR049383">
    <property type="entry name" value="UbiD-like_N"/>
</dbReference>
<evidence type="ECO:0000259" key="2">
    <source>
        <dbReference type="Pfam" id="PF01977"/>
    </source>
</evidence>